<dbReference type="Proteomes" id="UP000007431">
    <property type="component" value="Unassembled WGS sequence"/>
</dbReference>
<dbReference type="FunCoup" id="D8Q7J4">
    <property type="interactions" value="156"/>
</dbReference>
<feature type="transmembrane region" description="Helical" evidence="1">
    <location>
        <begin position="506"/>
        <end position="527"/>
    </location>
</feature>
<dbReference type="InParanoid" id="D8Q7J4"/>
<dbReference type="Pfam" id="PF23226">
    <property type="entry name" value="Exo_endo_phos_PGAP2IP"/>
    <property type="match status" value="1"/>
</dbReference>
<dbReference type="InterPro" id="IPR057315">
    <property type="entry name" value="Exo_endo_phos_PGAP2IP_C"/>
</dbReference>
<dbReference type="PANTHER" id="PTHR14859:SF1">
    <property type="entry name" value="PGAP2-INTERACTING PROTEIN"/>
    <property type="match status" value="1"/>
</dbReference>
<organism evidence="7">
    <name type="scientific">Schizophyllum commune (strain H4-8 / FGSC 9210)</name>
    <name type="common">Split gill fungus</name>
    <dbReference type="NCBI Taxonomy" id="578458"/>
    <lineage>
        <taxon>Eukaryota</taxon>
        <taxon>Fungi</taxon>
        <taxon>Dikarya</taxon>
        <taxon>Basidiomycota</taxon>
        <taxon>Agaricomycotina</taxon>
        <taxon>Agaricomycetes</taxon>
        <taxon>Agaricomycetidae</taxon>
        <taxon>Agaricales</taxon>
        <taxon>Schizophyllaceae</taxon>
        <taxon>Schizophyllum</taxon>
    </lineage>
</organism>
<dbReference type="HOGENOM" id="CLU_009808_0_0_1"/>
<feature type="transmembrane region" description="Helical" evidence="1">
    <location>
        <begin position="97"/>
        <end position="115"/>
    </location>
</feature>
<reference evidence="6 7" key="1">
    <citation type="journal article" date="2010" name="Nat. Biotechnol.">
        <title>Genome sequence of the model mushroom Schizophyllum commune.</title>
        <authorList>
            <person name="Ohm R.A."/>
            <person name="de Jong J.F."/>
            <person name="Lugones L.G."/>
            <person name="Aerts A."/>
            <person name="Kothe E."/>
            <person name="Stajich J.E."/>
            <person name="de Vries R.P."/>
            <person name="Record E."/>
            <person name="Levasseur A."/>
            <person name="Baker S.E."/>
            <person name="Bartholomew K.A."/>
            <person name="Coutinho P.M."/>
            <person name="Erdmann S."/>
            <person name="Fowler T.J."/>
            <person name="Gathman A.C."/>
            <person name="Lombard V."/>
            <person name="Henrissat B."/>
            <person name="Knabe N."/>
            <person name="Kuees U."/>
            <person name="Lilly W.W."/>
            <person name="Lindquist E."/>
            <person name="Lucas S."/>
            <person name="Magnuson J.K."/>
            <person name="Piumi F."/>
            <person name="Raudaskoski M."/>
            <person name="Salamov A."/>
            <person name="Schmutz J."/>
            <person name="Schwarze F.W.M.R."/>
            <person name="vanKuyk P.A."/>
            <person name="Horton J.S."/>
            <person name="Grigoriev I.V."/>
            <person name="Woesten H.A.B."/>
        </authorList>
    </citation>
    <scope>NUCLEOTIDE SEQUENCE [LARGE SCALE GENOMIC DNA]</scope>
    <source>
        <strain evidence="7">H4-8 / FGSC 9210</strain>
    </source>
</reference>
<dbReference type="SUPFAM" id="SSF56219">
    <property type="entry name" value="DNase I-like"/>
    <property type="match status" value="1"/>
</dbReference>
<feature type="transmembrane region" description="Helical" evidence="1">
    <location>
        <begin position="303"/>
        <end position="320"/>
    </location>
</feature>
<feature type="domain" description="PGAP2IP C-terminal nuclease-like" evidence="5">
    <location>
        <begin position="644"/>
        <end position="873"/>
    </location>
</feature>
<dbReference type="PANTHER" id="PTHR14859">
    <property type="entry name" value="CALCOFLUOR WHITE HYPERSENSITIVE PROTEIN PRECURSOR"/>
    <property type="match status" value="1"/>
</dbReference>
<dbReference type="EMBL" id="GL377307">
    <property type="protein sequence ID" value="EFI96432.1"/>
    <property type="molecule type" value="Genomic_DNA"/>
</dbReference>
<dbReference type="GO" id="GO:0005783">
    <property type="term" value="C:endoplasmic reticulum"/>
    <property type="evidence" value="ECO:0007669"/>
    <property type="project" value="TreeGrafter"/>
</dbReference>
<dbReference type="OMA" id="CVWYFPL"/>
<evidence type="ECO:0000259" key="2">
    <source>
        <dbReference type="Pfam" id="PF10277"/>
    </source>
</evidence>
<dbReference type="InterPro" id="IPR053911">
    <property type="entry name" value="PGAP2IP_TM_2nd"/>
</dbReference>
<dbReference type="STRING" id="578458.D8Q7J4"/>
<dbReference type="Gene3D" id="3.60.10.10">
    <property type="entry name" value="Endonuclease/exonuclease/phosphatase"/>
    <property type="match status" value="1"/>
</dbReference>
<dbReference type="GO" id="GO:0006506">
    <property type="term" value="P:GPI anchor biosynthetic process"/>
    <property type="evidence" value="ECO:0007669"/>
    <property type="project" value="TreeGrafter"/>
</dbReference>
<feature type="transmembrane region" description="Helical" evidence="1">
    <location>
        <begin position="612"/>
        <end position="629"/>
    </location>
</feature>
<dbReference type="FunFam" id="3.60.10.10:FF:000100">
    <property type="entry name" value="Unplaced genomic scaffold supercont2.12, whole genome shotgun sequence"/>
    <property type="match status" value="1"/>
</dbReference>
<dbReference type="GO" id="GO:0016020">
    <property type="term" value="C:membrane"/>
    <property type="evidence" value="ECO:0007669"/>
    <property type="project" value="GOC"/>
</dbReference>
<feature type="transmembrane region" description="Helical" evidence="1">
    <location>
        <begin position="20"/>
        <end position="39"/>
    </location>
</feature>
<accession>D8Q7J4</accession>
<feature type="transmembrane region" description="Helical" evidence="1">
    <location>
        <begin position="575"/>
        <end position="592"/>
    </location>
</feature>
<feature type="domain" description="PGAP2IP second transmembrane" evidence="3">
    <location>
        <begin position="385"/>
        <end position="449"/>
    </location>
</feature>
<dbReference type="InterPro" id="IPR051916">
    <property type="entry name" value="GPI-anchor_lipid_remodeler"/>
</dbReference>
<feature type="domain" description="PGAP2IP first transmembrane" evidence="4">
    <location>
        <begin position="201"/>
        <end position="355"/>
    </location>
</feature>
<feature type="transmembrane region" description="Helical" evidence="1">
    <location>
        <begin position="539"/>
        <end position="563"/>
    </location>
</feature>
<evidence type="ECO:0000313" key="6">
    <source>
        <dbReference type="EMBL" id="EFI96432.1"/>
    </source>
</evidence>
<proteinExistence type="predicted"/>
<dbReference type="InterPro" id="IPR019402">
    <property type="entry name" value="CWH43_N"/>
</dbReference>
<feature type="transmembrane region" description="Helical" evidence="1">
    <location>
        <begin position="386"/>
        <end position="406"/>
    </location>
</feature>
<keyword evidence="1" id="KW-0812">Transmembrane</keyword>
<dbReference type="InterPro" id="IPR053912">
    <property type="entry name" value="PGAP2IP_TM_1nd"/>
</dbReference>
<name>D8Q7J4_SCHCM</name>
<dbReference type="Pfam" id="PF23021">
    <property type="entry name" value="6TM_2nd_PGAP2IP"/>
    <property type="match status" value="2"/>
</dbReference>
<protein>
    <submittedName>
        <fullName evidence="6">Uncharacterized protein</fullName>
    </submittedName>
</protein>
<gene>
    <name evidence="6" type="ORF">SCHCODRAFT_257430</name>
</gene>
<keyword evidence="7" id="KW-1185">Reference proteome</keyword>
<feature type="transmembrane region" description="Helical" evidence="1">
    <location>
        <begin position="429"/>
        <end position="449"/>
    </location>
</feature>
<feature type="transmembrane region" description="Helical" evidence="1">
    <location>
        <begin position="255"/>
        <end position="271"/>
    </location>
</feature>
<sequence>MSSPGSPRALPGWLVARVHTGLALTAFASALLFGCMLHYKKIVKNGVAGWPKEWFPSVSATIGDWYPERNIFQIMIALTSGPRFALVYLLYCLNRSNTLFVIGILRTLSCGGWVYITSTDDHDIHDVCMITYVVLTLPWMIGGTLRSSGKARRWRRTVASTFFASLLPLGYFFYQHKVKRIPGASLRSLVTFASDLYLAHTFWAVFTAVQPTLFYFSVWELAIAGPELAILSVLSPALLGSRIIASWASSKKGQAALHVLSLAALLSYLSYSPVHRLFLVTPSTSFVTLRQAALLVQPRRQGRAYHSVVWLLGLILFSLGKYANHSNSPVWPFVNEATGGYNKTGLLFAVLCCLELILRPRATSDVPLGPRALKSSASRTSNQSQVHWLFGALPLGALTFILHAYLTEPGTLAAWAWTGWNDYKPGGPLPHHAVLTLLAMAVGAALAVASLRGEVSDTPGDVAGTASSKTTTQPPVHTFIASLLTHPVWHVLGSAASLVMYRYRGWTGYAGSLAAAVYWTSLVPSVVSRAASTGKHGRTLGLAMFVYILFILASVWTVAYAFVPGGIYLRERTDLVMIAQTALLASTLAFSLHKDQSNLLALELPKPARLRAYGTLALLCILGLATSLYRQPMAAPRPYNAGPRIVTAGIWTVHFGFDNEGRDSQRLIAQLADDMRLDVLGLLETDLHRTVFGNRDLSRYMAEEKGYFVDIGPGPNKHTWGAVLLSKFPIKNSTHHLLPSPHGELAPAITAILDVWGTDVMVVVSHNGQKEDRLDRQLQSTELGRLMAEAYPMPTIFLGYVVTRPHAQKPNPYRYLVEDGRMYDIDEEDKDRWCEYIMYRGLYRTAYARVSRGVVTDTEMQIGQFVVPKHGETTSDLSFEERYLRSYREDLPVEHWFPDEYYGNKHEGGKNKHFYHVFDTPLYYRLPEGARV</sequence>
<evidence type="ECO:0000259" key="4">
    <source>
        <dbReference type="Pfam" id="PF23022"/>
    </source>
</evidence>
<dbReference type="Pfam" id="PF23022">
    <property type="entry name" value="6TM_1st_PGAP2IP"/>
    <property type="match status" value="1"/>
</dbReference>
<feature type="transmembrane region" description="Helical" evidence="1">
    <location>
        <begin position="127"/>
        <end position="145"/>
    </location>
</feature>
<feature type="domain" description="PGAP2IP second transmembrane" evidence="3">
    <location>
        <begin position="480"/>
        <end position="590"/>
    </location>
</feature>
<dbReference type="Pfam" id="PF10277">
    <property type="entry name" value="Frag1"/>
    <property type="match status" value="1"/>
</dbReference>
<dbReference type="VEuPathDB" id="FungiDB:SCHCODRAFT_02629172"/>
<evidence type="ECO:0000313" key="7">
    <source>
        <dbReference type="Proteomes" id="UP000007431"/>
    </source>
</evidence>
<evidence type="ECO:0000259" key="3">
    <source>
        <dbReference type="Pfam" id="PF23021"/>
    </source>
</evidence>
<feature type="domain" description="CWH43-like N-terminal" evidence="2">
    <location>
        <begin position="12"/>
        <end position="184"/>
    </location>
</feature>
<dbReference type="eggNOG" id="KOG3979">
    <property type="taxonomic scope" value="Eukaryota"/>
</dbReference>
<evidence type="ECO:0000256" key="1">
    <source>
        <dbReference type="SAM" id="Phobius"/>
    </source>
</evidence>
<evidence type="ECO:0000259" key="5">
    <source>
        <dbReference type="Pfam" id="PF23226"/>
    </source>
</evidence>
<keyword evidence="1" id="KW-0472">Membrane</keyword>
<keyword evidence="1" id="KW-1133">Transmembrane helix</keyword>
<dbReference type="InterPro" id="IPR036691">
    <property type="entry name" value="Endo/exonu/phosph_ase_sf"/>
</dbReference>
<dbReference type="AlphaFoldDB" id="D8Q7J4"/>
<dbReference type="GO" id="GO:0031505">
    <property type="term" value="P:fungal-type cell wall organization"/>
    <property type="evidence" value="ECO:0007669"/>
    <property type="project" value="TreeGrafter"/>
</dbReference>